<evidence type="ECO:0000313" key="2">
    <source>
        <dbReference type="EMBL" id="KAF7341855.1"/>
    </source>
</evidence>
<gene>
    <name evidence="2" type="ORF">MSAN_02041000</name>
</gene>
<name>A0A8H6XK83_9AGAR</name>
<dbReference type="EMBL" id="JACAZH010000026">
    <property type="protein sequence ID" value="KAF7341855.1"/>
    <property type="molecule type" value="Genomic_DNA"/>
</dbReference>
<feature type="region of interest" description="Disordered" evidence="1">
    <location>
        <begin position="88"/>
        <end position="108"/>
    </location>
</feature>
<sequence>MLVPVPAPLILLCTPIYAPDPGHEDREIQTEFHAIVHEDWKGVVTSSNTMARMLKVYTGARTFRATSWPELINMWHLDCTEYHNHVGEEAGPVPASKAPSPRAPGLLPSEDARARESKLCQAQMQDCANTARTSARGTRDLVSRVLAVKSSQLADRFDTLRIHSDASPPSVYQEPSSGTFNSYAHARTHQLPSQMGSAYGEVVELACGEGCERSWASNATDAPMLYAVSGHNRLFRSKDRAVAVLKGTPGAELAFSRDEDELLQFVVEYCRM</sequence>
<dbReference type="Proteomes" id="UP000623467">
    <property type="component" value="Unassembled WGS sequence"/>
</dbReference>
<evidence type="ECO:0000256" key="1">
    <source>
        <dbReference type="SAM" id="MobiDB-lite"/>
    </source>
</evidence>
<protein>
    <submittedName>
        <fullName evidence="2">Uncharacterized protein</fullName>
    </submittedName>
</protein>
<dbReference type="AlphaFoldDB" id="A0A8H6XK83"/>
<evidence type="ECO:0000313" key="3">
    <source>
        <dbReference type="Proteomes" id="UP000623467"/>
    </source>
</evidence>
<dbReference type="OrthoDB" id="2988412at2759"/>
<comment type="caution">
    <text evidence="2">The sequence shown here is derived from an EMBL/GenBank/DDBJ whole genome shotgun (WGS) entry which is preliminary data.</text>
</comment>
<reference evidence="2" key="1">
    <citation type="submission" date="2020-05" db="EMBL/GenBank/DDBJ databases">
        <title>Mycena genomes resolve the evolution of fungal bioluminescence.</title>
        <authorList>
            <person name="Tsai I.J."/>
        </authorList>
    </citation>
    <scope>NUCLEOTIDE SEQUENCE</scope>
    <source>
        <strain evidence="2">160909Yilan</strain>
    </source>
</reference>
<organism evidence="2 3">
    <name type="scientific">Mycena sanguinolenta</name>
    <dbReference type="NCBI Taxonomy" id="230812"/>
    <lineage>
        <taxon>Eukaryota</taxon>
        <taxon>Fungi</taxon>
        <taxon>Dikarya</taxon>
        <taxon>Basidiomycota</taxon>
        <taxon>Agaricomycotina</taxon>
        <taxon>Agaricomycetes</taxon>
        <taxon>Agaricomycetidae</taxon>
        <taxon>Agaricales</taxon>
        <taxon>Marasmiineae</taxon>
        <taxon>Mycenaceae</taxon>
        <taxon>Mycena</taxon>
    </lineage>
</organism>
<keyword evidence="3" id="KW-1185">Reference proteome</keyword>
<accession>A0A8H6XK83</accession>
<proteinExistence type="predicted"/>